<gene>
    <name evidence="2 4" type="ORF">BDZ99DRAFT_456549</name>
</gene>
<accession>A0A6A6Z6S4</accession>
<dbReference type="Proteomes" id="UP000504636">
    <property type="component" value="Unplaced"/>
</dbReference>
<dbReference type="AlphaFoldDB" id="A0A6A6Z6S4"/>
<dbReference type="RefSeq" id="XP_033583694.1">
    <property type="nucleotide sequence ID" value="XM_033718483.1"/>
</dbReference>
<proteinExistence type="predicted"/>
<keyword evidence="3" id="KW-1185">Reference proteome</keyword>
<evidence type="ECO:0000256" key="1">
    <source>
        <dbReference type="SAM" id="MobiDB-lite"/>
    </source>
</evidence>
<reference evidence="4" key="3">
    <citation type="submission" date="2025-04" db="UniProtKB">
        <authorList>
            <consortium name="RefSeq"/>
        </authorList>
    </citation>
    <scope>IDENTIFICATION</scope>
    <source>
        <strain evidence="4">CBS 304.34</strain>
    </source>
</reference>
<reference evidence="4" key="2">
    <citation type="submission" date="2020-04" db="EMBL/GenBank/DDBJ databases">
        <authorList>
            <consortium name="NCBI Genome Project"/>
        </authorList>
    </citation>
    <scope>NUCLEOTIDE SEQUENCE</scope>
    <source>
        <strain evidence="4">CBS 304.34</strain>
    </source>
</reference>
<feature type="region of interest" description="Disordered" evidence="1">
    <location>
        <begin position="1"/>
        <end position="66"/>
    </location>
</feature>
<feature type="compositionally biased region" description="Polar residues" evidence="1">
    <location>
        <begin position="1"/>
        <end position="12"/>
    </location>
</feature>
<name>A0A6A6Z6S4_9PEZI</name>
<protein>
    <submittedName>
        <fullName evidence="2 4">Uncharacterized protein</fullName>
    </submittedName>
</protein>
<dbReference type="EMBL" id="MU003692">
    <property type="protein sequence ID" value="KAF2816730.1"/>
    <property type="molecule type" value="Genomic_DNA"/>
</dbReference>
<reference evidence="2 4" key="1">
    <citation type="journal article" date="2020" name="Stud. Mycol.">
        <title>101 Dothideomycetes genomes: a test case for predicting lifestyles and emergence of pathogens.</title>
        <authorList>
            <person name="Haridas S."/>
            <person name="Albert R."/>
            <person name="Binder M."/>
            <person name="Bloem J."/>
            <person name="Labutti K."/>
            <person name="Salamov A."/>
            <person name="Andreopoulos B."/>
            <person name="Baker S."/>
            <person name="Barry K."/>
            <person name="Bills G."/>
            <person name="Bluhm B."/>
            <person name="Cannon C."/>
            <person name="Castanera R."/>
            <person name="Culley D."/>
            <person name="Daum C."/>
            <person name="Ezra D."/>
            <person name="Gonzalez J."/>
            <person name="Henrissat B."/>
            <person name="Kuo A."/>
            <person name="Liang C."/>
            <person name="Lipzen A."/>
            <person name="Lutzoni F."/>
            <person name="Magnuson J."/>
            <person name="Mondo S."/>
            <person name="Nolan M."/>
            <person name="Ohm R."/>
            <person name="Pangilinan J."/>
            <person name="Park H.-J."/>
            <person name="Ramirez L."/>
            <person name="Alfaro M."/>
            <person name="Sun H."/>
            <person name="Tritt A."/>
            <person name="Yoshinaga Y."/>
            <person name="Zwiers L.-H."/>
            <person name="Turgeon B."/>
            <person name="Goodwin S."/>
            <person name="Spatafora J."/>
            <person name="Crous P."/>
            <person name="Grigoriev I."/>
        </authorList>
    </citation>
    <scope>NUCLEOTIDE SEQUENCE</scope>
    <source>
        <strain evidence="2 4">CBS 304.34</strain>
    </source>
</reference>
<evidence type="ECO:0000313" key="4">
    <source>
        <dbReference type="RefSeq" id="XP_033583694.1"/>
    </source>
</evidence>
<dbReference type="GeneID" id="54459376"/>
<evidence type="ECO:0000313" key="3">
    <source>
        <dbReference type="Proteomes" id="UP000504636"/>
    </source>
</evidence>
<organism evidence="2">
    <name type="scientific">Mytilinidion resinicola</name>
    <dbReference type="NCBI Taxonomy" id="574789"/>
    <lineage>
        <taxon>Eukaryota</taxon>
        <taxon>Fungi</taxon>
        <taxon>Dikarya</taxon>
        <taxon>Ascomycota</taxon>
        <taxon>Pezizomycotina</taxon>
        <taxon>Dothideomycetes</taxon>
        <taxon>Pleosporomycetidae</taxon>
        <taxon>Mytilinidiales</taxon>
        <taxon>Mytilinidiaceae</taxon>
        <taxon>Mytilinidion</taxon>
    </lineage>
</organism>
<evidence type="ECO:0000313" key="2">
    <source>
        <dbReference type="EMBL" id="KAF2816730.1"/>
    </source>
</evidence>
<sequence>MMSATSSATPPSLHSRHSDLHRRIHSDRLLVTSQPVEFDPSQPERQHHSGLSFILISPTKPHHRTR</sequence>